<keyword evidence="2" id="KW-1185">Reference proteome</keyword>
<accession>A0A2A9CUU9</accession>
<dbReference type="NCBIfam" id="TIGR03187">
    <property type="entry name" value="DGQHR"/>
    <property type="match status" value="1"/>
</dbReference>
<evidence type="ECO:0000313" key="2">
    <source>
        <dbReference type="Proteomes" id="UP000226079"/>
    </source>
</evidence>
<dbReference type="Proteomes" id="UP000226079">
    <property type="component" value="Unassembled WGS sequence"/>
</dbReference>
<dbReference type="AlphaFoldDB" id="A0A2A9CUU9"/>
<dbReference type="CDD" id="cd16413">
    <property type="entry name" value="DGQHR_domain"/>
    <property type="match status" value="1"/>
</dbReference>
<gene>
    <name evidence="1" type="ORF">ATK74_2488</name>
</gene>
<dbReference type="InterPro" id="IPR017601">
    <property type="entry name" value="DGQHR-contain_dom"/>
</dbReference>
<name>A0A2A9CUU9_9ACTN</name>
<organism evidence="1 2">
    <name type="scientific">Propionicimonas paludicola</name>
    <dbReference type="NCBI Taxonomy" id="185243"/>
    <lineage>
        <taxon>Bacteria</taxon>
        <taxon>Bacillati</taxon>
        <taxon>Actinomycetota</taxon>
        <taxon>Actinomycetes</taxon>
        <taxon>Propionibacteriales</taxon>
        <taxon>Nocardioidaceae</taxon>
        <taxon>Propionicimonas</taxon>
    </lineage>
</organism>
<dbReference type="InterPro" id="IPR017642">
    <property type="entry name" value="DNA_S_mod_DndB"/>
</dbReference>
<protein>
    <submittedName>
        <fullName evidence="1">DNA sulfur modification protein DndB</fullName>
    </submittedName>
</protein>
<dbReference type="EMBL" id="PDJC01000001">
    <property type="protein sequence ID" value="PFG17911.1"/>
    <property type="molecule type" value="Genomic_DNA"/>
</dbReference>
<dbReference type="RefSeq" id="WP_098461302.1">
    <property type="nucleotide sequence ID" value="NZ_PDJC01000001.1"/>
</dbReference>
<sequence>MTQSGLIPVSTAELSVPATVVQQNDYQFYSAIVPGKALLDSCFVSRRTDNEHGGFNRALSTARARDIARYLDRGSSIPTNIILSAQRNAGLHFADSTLTWQNNGSNFLVLDGQHRLFSMAYTQSDYDFVVAIYDNLSPQDEVQLFIDINTNQKGVPPALLLDIKHLAGNETDLESQLRHLFDEVARDRRSPLYGKMSASATRSGFISRVTFNSAVKKRFEAGPLANIGSSELQVSLVINFLIAADRIVTASGAMNNHLNKSTILQAFFEVFDDVVTMSLDQRHSLKPDDLTEIMRPLARLAFDNYIGSNRPSKAKLVADMRAALIPTAAVTSDML</sequence>
<evidence type="ECO:0000313" key="1">
    <source>
        <dbReference type="EMBL" id="PFG17911.1"/>
    </source>
</evidence>
<comment type="caution">
    <text evidence="1">The sequence shown here is derived from an EMBL/GenBank/DDBJ whole genome shotgun (WGS) entry which is preliminary data.</text>
</comment>
<dbReference type="Pfam" id="PF14072">
    <property type="entry name" value="DndB"/>
    <property type="match status" value="1"/>
</dbReference>
<reference evidence="1 2" key="1">
    <citation type="submission" date="2017-10" db="EMBL/GenBank/DDBJ databases">
        <title>Sequencing the genomes of 1000 actinobacteria strains.</title>
        <authorList>
            <person name="Klenk H.-P."/>
        </authorList>
    </citation>
    <scope>NUCLEOTIDE SEQUENCE [LARGE SCALE GENOMIC DNA]</scope>
    <source>
        <strain evidence="1 2">DSM 15597</strain>
    </source>
</reference>
<proteinExistence type="predicted"/>
<dbReference type="OrthoDB" id="9789139at2"/>